<sequence>MLKAARVQIPQNNLDNPHSSREEDGTSKLLDPRDVPGSILLELKVTVRGMVFLRGISLVVVILVKGHAFPTNENFLPVDLGYDRQTLVELFSPIGGNTGVLESGVLDDPTCLGLLLEDARGLVFESLFFGVKAISLSFGVAKQGQVSWT</sequence>
<protein>
    <submittedName>
        <fullName evidence="2">Uncharacterized protein</fullName>
    </submittedName>
</protein>
<organism evidence="2 3">
    <name type="scientific">Tanacetum coccineum</name>
    <dbReference type="NCBI Taxonomy" id="301880"/>
    <lineage>
        <taxon>Eukaryota</taxon>
        <taxon>Viridiplantae</taxon>
        <taxon>Streptophyta</taxon>
        <taxon>Embryophyta</taxon>
        <taxon>Tracheophyta</taxon>
        <taxon>Spermatophyta</taxon>
        <taxon>Magnoliopsida</taxon>
        <taxon>eudicotyledons</taxon>
        <taxon>Gunneridae</taxon>
        <taxon>Pentapetalae</taxon>
        <taxon>asterids</taxon>
        <taxon>campanulids</taxon>
        <taxon>Asterales</taxon>
        <taxon>Asteraceae</taxon>
        <taxon>Asteroideae</taxon>
        <taxon>Anthemideae</taxon>
        <taxon>Anthemidinae</taxon>
        <taxon>Tanacetum</taxon>
    </lineage>
</organism>
<accession>A0ABQ4ZVP2</accession>
<reference evidence="2" key="2">
    <citation type="submission" date="2022-01" db="EMBL/GenBank/DDBJ databases">
        <authorList>
            <person name="Yamashiro T."/>
            <person name="Shiraishi A."/>
            <person name="Satake H."/>
            <person name="Nakayama K."/>
        </authorList>
    </citation>
    <scope>NUCLEOTIDE SEQUENCE</scope>
</reference>
<proteinExistence type="predicted"/>
<reference evidence="2" key="1">
    <citation type="journal article" date="2022" name="Int. J. Mol. Sci.">
        <title>Draft Genome of Tanacetum Coccineum: Genomic Comparison of Closely Related Tanacetum-Family Plants.</title>
        <authorList>
            <person name="Yamashiro T."/>
            <person name="Shiraishi A."/>
            <person name="Nakayama K."/>
            <person name="Satake H."/>
        </authorList>
    </citation>
    <scope>NUCLEOTIDE SEQUENCE</scope>
</reference>
<gene>
    <name evidence="2" type="ORF">Tco_0801301</name>
</gene>
<dbReference type="Proteomes" id="UP001151760">
    <property type="component" value="Unassembled WGS sequence"/>
</dbReference>
<evidence type="ECO:0000256" key="1">
    <source>
        <dbReference type="SAM" id="MobiDB-lite"/>
    </source>
</evidence>
<comment type="caution">
    <text evidence="2">The sequence shown here is derived from an EMBL/GenBank/DDBJ whole genome shotgun (WGS) entry which is preliminary data.</text>
</comment>
<feature type="region of interest" description="Disordered" evidence="1">
    <location>
        <begin position="9"/>
        <end position="29"/>
    </location>
</feature>
<dbReference type="EMBL" id="BQNB010011723">
    <property type="protein sequence ID" value="GJS94333.1"/>
    <property type="molecule type" value="Genomic_DNA"/>
</dbReference>
<keyword evidence="3" id="KW-1185">Reference proteome</keyword>
<evidence type="ECO:0000313" key="2">
    <source>
        <dbReference type="EMBL" id="GJS94333.1"/>
    </source>
</evidence>
<evidence type="ECO:0000313" key="3">
    <source>
        <dbReference type="Proteomes" id="UP001151760"/>
    </source>
</evidence>
<feature type="compositionally biased region" description="Basic and acidic residues" evidence="1">
    <location>
        <begin position="18"/>
        <end position="29"/>
    </location>
</feature>
<name>A0ABQ4ZVP2_9ASTR</name>